<protein>
    <recommendedName>
        <fullName evidence="1">F-box protein AT5G49610-like beta-propeller domain-containing protein</fullName>
    </recommendedName>
</protein>
<evidence type="ECO:0000313" key="3">
    <source>
        <dbReference type="Proteomes" id="UP001054889"/>
    </source>
</evidence>
<dbReference type="SUPFAM" id="SSF81383">
    <property type="entry name" value="F-box domain"/>
    <property type="match status" value="1"/>
</dbReference>
<dbReference type="PANTHER" id="PTHR33207">
    <property type="entry name" value="F-BOX DOMAIN CONTAINING PROTEIN-RELATED"/>
    <property type="match status" value="1"/>
</dbReference>
<dbReference type="InterPro" id="IPR056594">
    <property type="entry name" value="AT5G49610-like_b-prop"/>
</dbReference>
<dbReference type="Proteomes" id="UP001054889">
    <property type="component" value="Unassembled WGS sequence"/>
</dbReference>
<keyword evidence="3" id="KW-1185">Reference proteome</keyword>
<gene>
    <name evidence="2" type="primary">gb07068</name>
    <name evidence="2" type="ORF">PR202_gb07068</name>
</gene>
<evidence type="ECO:0000259" key="1">
    <source>
        <dbReference type="Pfam" id="PF23635"/>
    </source>
</evidence>
<name>A0AAV5EB69_ELECO</name>
<accession>A0AAV5EB69</accession>
<dbReference type="Pfam" id="PF23635">
    <property type="entry name" value="Beta-prop_AT5G49610-like"/>
    <property type="match status" value="1"/>
</dbReference>
<dbReference type="EMBL" id="BQKI01000074">
    <property type="protein sequence ID" value="GJN19759.1"/>
    <property type="molecule type" value="Genomic_DNA"/>
</dbReference>
<comment type="caution">
    <text evidence="2">The sequence shown here is derived from an EMBL/GenBank/DDBJ whole genome shotgun (WGS) entry which is preliminary data.</text>
</comment>
<organism evidence="2 3">
    <name type="scientific">Eleusine coracana subsp. coracana</name>
    <dbReference type="NCBI Taxonomy" id="191504"/>
    <lineage>
        <taxon>Eukaryota</taxon>
        <taxon>Viridiplantae</taxon>
        <taxon>Streptophyta</taxon>
        <taxon>Embryophyta</taxon>
        <taxon>Tracheophyta</taxon>
        <taxon>Spermatophyta</taxon>
        <taxon>Magnoliopsida</taxon>
        <taxon>Liliopsida</taxon>
        <taxon>Poales</taxon>
        <taxon>Poaceae</taxon>
        <taxon>PACMAD clade</taxon>
        <taxon>Chloridoideae</taxon>
        <taxon>Cynodonteae</taxon>
        <taxon>Eleusininae</taxon>
        <taxon>Eleusine</taxon>
    </lineage>
</organism>
<evidence type="ECO:0000313" key="2">
    <source>
        <dbReference type="EMBL" id="GJN19759.1"/>
    </source>
</evidence>
<sequence length="406" mass="45131">MLKRLRLDEEQSPLHRREMERKEAAVIEMVFGSNDLLAEILLRVGSPAWFVRAAAVCTRWLHRASDPIILRRFRMLHPPRVLALRVASDLPVPLRQPGEFAAACRQAIATLSSSTVCDIRNGRMLVEILNPNPIGPPTFAVRNLLLPEGDRPFPSPPSKMCSIAERCSCDSRLLRLLNDGGDTDNDTSCLCLDLTYSFEMFGAGYSILRSGVWSAPRSVKTELPQTLVNSMVAQKLIVGNKVYVMTTLGYILGLDLATASFFKVQLPNEARSSRDAKFSCGLDSELCLVVAKGLHLRIWHGDGAGQWVVVDTIFVPEVCRHLTVRRWIPVPDHRGWVAPVKVLAVTDNAEFVIFELVASGSACCMQVSNRAVQKMPMESLQEYTGIVRPVTMPWPPIFPADKANQE</sequence>
<dbReference type="InterPro" id="IPR036047">
    <property type="entry name" value="F-box-like_dom_sf"/>
</dbReference>
<reference evidence="2" key="1">
    <citation type="journal article" date="2018" name="DNA Res.">
        <title>Multiple hybrid de novo genome assembly of finger millet, an orphan allotetraploid crop.</title>
        <authorList>
            <person name="Hatakeyama M."/>
            <person name="Aluri S."/>
            <person name="Balachadran M.T."/>
            <person name="Sivarajan S.R."/>
            <person name="Patrignani A."/>
            <person name="Gruter S."/>
            <person name="Poveda L."/>
            <person name="Shimizu-Inatsugi R."/>
            <person name="Baeten J."/>
            <person name="Francoijs K.J."/>
            <person name="Nataraja K.N."/>
            <person name="Reddy Y.A.N."/>
            <person name="Phadnis S."/>
            <person name="Ravikumar R.L."/>
            <person name="Schlapbach R."/>
            <person name="Sreeman S.M."/>
            <person name="Shimizu K.K."/>
        </authorList>
    </citation>
    <scope>NUCLEOTIDE SEQUENCE</scope>
</reference>
<feature type="domain" description="F-box protein AT5G49610-like beta-propeller" evidence="1">
    <location>
        <begin position="116"/>
        <end position="398"/>
    </location>
</feature>
<dbReference type="AlphaFoldDB" id="A0AAV5EB69"/>
<reference evidence="2" key="2">
    <citation type="submission" date="2021-12" db="EMBL/GenBank/DDBJ databases">
        <title>Resequencing data analysis of finger millet.</title>
        <authorList>
            <person name="Hatakeyama M."/>
            <person name="Aluri S."/>
            <person name="Balachadran M.T."/>
            <person name="Sivarajan S.R."/>
            <person name="Poveda L."/>
            <person name="Shimizu-Inatsugi R."/>
            <person name="Schlapbach R."/>
            <person name="Sreeman S.M."/>
            <person name="Shimizu K.K."/>
        </authorList>
    </citation>
    <scope>NUCLEOTIDE SEQUENCE</scope>
</reference>
<proteinExistence type="predicted"/>